<comment type="caution">
    <text evidence="1">The sequence shown here is derived from an EMBL/GenBank/DDBJ whole genome shotgun (WGS) entry which is preliminary data.</text>
</comment>
<proteinExistence type="predicted"/>
<gene>
    <name evidence="1" type="ORF">SDC9_123992</name>
</gene>
<evidence type="ECO:0000313" key="1">
    <source>
        <dbReference type="EMBL" id="MPM76993.1"/>
    </source>
</evidence>
<name>A0A645CJA0_9ZZZZ</name>
<dbReference type="EMBL" id="VSSQ01027642">
    <property type="protein sequence ID" value="MPM76993.1"/>
    <property type="molecule type" value="Genomic_DNA"/>
</dbReference>
<accession>A0A645CJA0</accession>
<dbReference type="AlphaFoldDB" id="A0A645CJA0"/>
<reference evidence="1" key="1">
    <citation type="submission" date="2019-08" db="EMBL/GenBank/DDBJ databases">
        <authorList>
            <person name="Kucharzyk K."/>
            <person name="Murdoch R.W."/>
            <person name="Higgins S."/>
            <person name="Loffler F."/>
        </authorList>
    </citation>
    <scope>NUCLEOTIDE SEQUENCE</scope>
</reference>
<organism evidence="1">
    <name type="scientific">bioreactor metagenome</name>
    <dbReference type="NCBI Taxonomy" id="1076179"/>
    <lineage>
        <taxon>unclassified sequences</taxon>
        <taxon>metagenomes</taxon>
        <taxon>ecological metagenomes</taxon>
    </lineage>
</organism>
<protein>
    <submittedName>
        <fullName evidence="1">Uncharacterized protein</fullName>
    </submittedName>
</protein>
<sequence length="46" mass="5469">MRKYEKNRLSQEAQKLGFIRDTYEKVCRLSSVLSFRIIGVRPTHLT</sequence>